<dbReference type="EMBL" id="CP096658">
    <property type="protein sequence ID" value="UPW01153.1"/>
    <property type="molecule type" value="Genomic_DNA"/>
</dbReference>
<feature type="transmembrane region" description="Helical" evidence="8">
    <location>
        <begin position="76"/>
        <end position="97"/>
    </location>
</feature>
<dbReference type="Pfam" id="PF16926">
    <property type="entry name" value="HisKA_4TM"/>
    <property type="match status" value="1"/>
</dbReference>
<evidence type="ECO:0000256" key="8">
    <source>
        <dbReference type="SAM" id="Phobius"/>
    </source>
</evidence>
<evidence type="ECO:0000256" key="5">
    <source>
        <dbReference type="ARBA" id="ARBA00022777"/>
    </source>
</evidence>
<keyword evidence="8" id="KW-1133">Transmembrane helix</keyword>
<feature type="transmembrane region" description="Helical" evidence="8">
    <location>
        <begin position="45"/>
        <end position="64"/>
    </location>
</feature>
<dbReference type="InterPro" id="IPR050736">
    <property type="entry name" value="Sensor_HK_Regulatory"/>
</dbReference>
<dbReference type="PROSITE" id="PS50109">
    <property type="entry name" value="HIS_KIN"/>
    <property type="match status" value="1"/>
</dbReference>
<dbReference type="SMART" id="SM00388">
    <property type="entry name" value="HisKA"/>
    <property type="match status" value="1"/>
</dbReference>
<dbReference type="SUPFAM" id="SSF55874">
    <property type="entry name" value="ATPase domain of HSP90 chaperone/DNA topoisomerase II/histidine kinase"/>
    <property type="match status" value="1"/>
</dbReference>
<keyword evidence="11" id="KW-1185">Reference proteome</keyword>
<protein>
    <recommendedName>
        <fullName evidence="2">histidine kinase</fullName>
        <ecNumber evidence="2">2.7.13.3</ecNumber>
    </recommendedName>
</protein>
<feature type="compositionally biased region" description="Basic and acidic residues" evidence="7">
    <location>
        <begin position="291"/>
        <end position="301"/>
    </location>
</feature>
<evidence type="ECO:0000256" key="2">
    <source>
        <dbReference type="ARBA" id="ARBA00012438"/>
    </source>
</evidence>
<evidence type="ECO:0000256" key="1">
    <source>
        <dbReference type="ARBA" id="ARBA00000085"/>
    </source>
</evidence>
<feature type="region of interest" description="Disordered" evidence="7">
    <location>
        <begin position="269"/>
        <end position="301"/>
    </location>
</feature>
<dbReference type="CDD" id="cd00082">
    <property type="entry name" value="HisKA"/>
    <property type="match status" value="1"/>
</dbReference>
<feature type="domain" description="Histidine kinase" evidence="9">
    <location>
        <begin position="160"/>
        <end position="382"/>
    </location>
</feature>
<dbReference type="Proteomes" id="UP000830434">
    <property type="component" value="Chromosome"/>
</dbReference>
<dbReference type="PANTHER" id="PTHR43711:SF1">
    <property type="entry name" value="HISTIDINE KINASE 1"/>
    <property type="match status" value="1"/>
</dbReference>
<dbReference type="InterPro" id="IPR004358">
    <property type="entry name" value="Sig_transdc_His_kin-like_C"/>
</dbReference>
<dbReference type="CDD" id="cd00075">
    <property type="entry name" value="HATPase"/>
    <property type="match status" value="1"/>
</dbReference>
<dbReference type="RefSeq" id="WP_248655558.1">
    <property type="nucleotide sequence ID" value="NZ_CP096658.1"/>
</dbReference>
<sequence>MVGSSRLRQGPNWAHVVSALGLLYVVLAVGRFAAVVASGDSLAEALLNVVQVGGPGAMLLYGGLRLPATELRPEAYPRVVTWCLGGAAVLLGIVGLLFLDPDVNVNHPLWSVVLAAAVGNLGGFAIGTNEARAISRARDAEDHERELQRQNERLESFASMLAHELRNPLNIAQIYLPQATAGDEAAAAEVESAHERIEEMIDVLLITARSTDSSVETGRASLGEVAAEAWEGLPVERANLVVETDRTVPADPVHLRHLLENLFKNAVEHGSTSSRPSADDAVEHGSTTSRPADDDAVEHADESVTVRVGDLPSGFYVADDGPGIPADERAAVFDAGYTTDADGIGLGLTFISQLAETYGWDCTLTESEAGGARFEFRNVETETEKRRADRA</sequence>
<dbReference type="PANTHER" id="PTHR43711">
    <property type="entry name" value="TWO-COMPONENT HISTIDINE KINASE"/>
    <property type="match status" value="1"/>
</dbReference>
<keyword evidence="8" id="KW-0812">Transmembrane</keyword>
<dbReference type="InterPro" id="IPR036097">
    <property type="entry name" value="HisK_dim/P_sf"/>
</dbReference>
<gene>
    <name evidence="10" type="ORF">M0R88_03385</name>
</gene>
<dbReference type="Gene3D" id="3.30.565.10">
    <property type="entry name" value="Histidine kinase-like ATPase, C-terminal domain"/>
    <property type="match status" value="1"/>
</dbReference>
<keyword evidence="4" id="KW-0808">Transferase</keyword>
<evidence type="ECO:0000256" key="3">
    <source>
        <dbReference type="ARBA" id="ARBA00022553"/>
    </source>
</evidence>
<dbReference type="InterPro" id="IPR005467">
    <property type="entry name" value="His_kinase_dom"/>
</dbReference>
<evidence type="ECO:0000313" key="10">
    <source>
        <dbReference type="EMBL" id="UPW01153.1"/>
    </source>
</evidence>
<dbReference type="SMART" id="SM00387">
    <property type="entry name" value="HATPase_c"/>
    <property type="match status" value="1"/>
</dbReference>
<dbReference type="InterPro" id="IPR003661">
    <property type="entry name" value="HisK_dim/P_dom"/>
</dbReference>
<evidence type="ECO:0000259" key="9">
    <source>
        <dbReference type="PROSITE" id="PS50109"/>
    </source>
</evidence>
<dbReference type="EC" id="2.7.13.3" evidence="2"/>
<dbReference type="GeneID" id="72188866"/>
<evidence type="ECO:0000256" key="7">
    <source>
        <dbReference type="SAM" id="MobiDB-lite"/>
    </source>
</evidence>
<evidence type="ECO:0000256" key="6">
    <source>
        <dbReference type="ARBA" id="ARBA00023012"/>
    </source>
</evidence>
<dbReference type="Pfam" id="PF02518">
    <property type="entry name" value="HATPase_c"/>
    <property type="match status" value="1"/>
</dbReference>
<comment type="catalytic activity">
    <reaction evidence="1">
        <text>ATP + protein L-histidine = ADP + protein N-phospho-L-histidine.</text>
        <dbReference type="EC" id="2.7.13.3"/>
    </reaction>
</comment>
<evidence type="ECO:0000256" key="4">
    <source>
        <dbReference type="ARBA" id="ARBA00022679"/>
    </source>
</evidence>
<dbReference type="PRINTS" id="PR00344">
    <property type="entry name" value="BCTRLSENSOR"/>
</dbReference>
<dbReference type="SUPFAM" id="SSF47384">
    <property type="entry name" value="Homodimeric domain of signal transducing histidine kinase"/>
    <property type="match status" value="1"/>
</dbReference>
<evidence type="ECO:0000313" key="11">
    <source>
        <dbReference type="Proteomes" id="UP000830434"/>
    </source>
</evidence>
<dbReference type="GO" id="GO:0000155">
    <property type="term" value="F:phosphorelay sensor kinase activity"/>
    <property type="evidence" value="ECO:0007669"/>
    <property type="project" value="InterPro"/>
</dbReference>
<dbReference type="AlphaFoldDB" id="A0A8U0IJF4"/>
<dbReference type="Gene3D" id="1.10.287.130">
    <property type="match status" value="1"/>
</dbReference>
<dbReference type="KEGG" id="haxz:M0R88_03385"/>
<accession>A0A8U0IJF4</accession>
<reference evidence="10" key="1">
    <citation type="submission" date="2022-04" db="EMBL/GenBank/DDBJ databases">
        <title>Diverse halophilic archaea isolated from saline environments.</title>
        <authorList>
            <person name="Cui H.-L."/>
        </authorList>
    </citation>
    <scope>NUCLEOTIDE SEQUENCE</scope>
    <source>
        <strain evidence="10">XZYJT40</strain>
    </source>
</reference>
<dbReference type="InterPro" id="IPR036890">
    <property type="entry name" value="HATPase_C_sf"/>
</dbReference>
<keyword evidence="5 10" id="KW-0418">Kinase</keyword>
<dbReference type="InterPro" id="IPR031623">
    <property type="entry name" value="HisKA_4TM"/>
</dbReference>
<feature type="transmembrane region" description="Helical" evidence="8">
    <location>
        <begin position="12"/>
        <end position="33"/>
    </location>
</feature>
<dbReference type="InterPro" id="IPR003594">
    <property type="entry name" value="HATPase_dom"/>
</dbReference>
<name>A0A8U0IJF4_9EURY</name>
<proteinExistence type="predicted"/>
<keyword evidence="3" id="KW-0597">Phosphoprotein</keyword>
<keyword evidence="8" id="KW-0472">Membrane</keyword>
<feature type="transmembrane region" description="Helical" evidence="8">
    <location>
        <begin position="109"/>
        <end position="128"/>
    </location>
</feature>
<keyword evidence="6" id="KW-0902">Two-component regulatory system</keyword>
<organism evidence="10 11">
    <name type="scientific">Halorussus gelatinilyticus</name>
    <dbReference type="NCBI Taxonomy" id="2937524"/>
    <lineage>
        <taxon>Archaea</taxon>
        <taxon>Methanobacteriati</taxon>
        <taxon>Methanobacteriota</taxon>
        <taxon>Stenosarchaea group</taxon>
        <taxon>Halobacteria</taxon>
        <taxon>Halobacteriales</taxon>
        <taxon>Haladaptataceae</taxon>
        <taxon>Halorussus</taxon>
    </lineage>
</organism>